<reference evidence="1 2" key="2">
    <citation type="submission" date="2024-03" db="EMBL/GenBank/DDBJ databases">
        <title>The Genome Sequence of Enterococcus sp. DIV2402.</title>
        <authorList>
            <consortium name="The Broad Institute Genomics Platform"/>
            <consortium name="The Broad Institute Microbial Omics Core"/>
            <consortium name="The Broad Institute Genomic Center for Infectious Diseases"/>
            <person name="Earl A."/>
            <person name="Manson A."/>
            <person name="Gilmore M."/>
            <person name="Schwartman J."/>
            <person name="Shea T."/>
            <person name="Abouelleil A."/>
            <person name="Cao P."/>
            <person name="Chapman S."/>
            <person name="Cusick C."/>
            <person name="Young S."/>
            <person name="Neafsey D."/>
            <person name="Nusbaum C."/>
            <person name="Birren B."/>
        </authorList>
    </citation>
    <scope>NUCLEOTIDE SEQUENCE [LARGE SCALE GENOMIC DNA]</scope>
    <source>
        <strain evidence="1 2">DIV2402</strain>
    </source>
</reference>
<proteinExistence type="predicted"/>
<organism evidence="1 2">
    <name type="scientific">Candidatus Enterococcus lowellii</name>
    <dbReference type="NCBI Taxonomy" id="2230877"/>
    <lineage>
        <taxon>Bacteria</taxon>
        <taxon>Bacillati</taxon>
        <taxon>Bacillota</taxon>
        <taxon>Bacilli</taxon>
        <taxon>Lactobacillales</taxon>
        <taxon>Enterococcaceae</taxon>
        <taxon>Enterococcus</taxon>
    </lineage>
</organism>
<name>A0ABZ2SIS0_9ENTE</name>
<accession>A0ABZ2SIS0</accession>
<gene>
    <name evidence="1" type="ORF">DOK78_000334</name>
</gene>
<evidence type="ECO:0000313" key="1">
    <source>
        <dbReference type="EMBL" id="WYJ75758.1"/>
    </source>
</evidence>
<reference evidence="1 2" key="1">
    <citation type="submission" date="2021-03" db="EMBL/GenBank/DDBJ databases">
        <authorList>
            <person name="Gilmore M.S."/>
            <person name="Schwartzman J."/>
            <person name="Van Tyne D."/>
            <person name="Martin M."/>
            <person name="Earl A.M."/>
            <person name="Manson A.L."/>
            <person name="Straub T."/>
            <person name="Salamzade R."/>
            <person name="Saavedra J."/>
            <person name="Lebreton F."/>
            <person name="Prichula J."/>
            <person name="Schaufler K."/>
            <person name="Gaca A."/>
            <person name="Sgardioli B."/>
            <person name="Wagenaar J."/>
            <person name="Strong T."/>
        </authorList>
    </citation>
    <scope>NUCLEOTIDE SEQUENCE [LARGE SCALE GENOMIC DNA]</scope>
    <source>
        <strain evidence="1 2">DIV2402</strain>
    </source>
</reference>
<sequence length="33" mass="3740">MTEMKILLSDDQMGIISTQLSDLITTEIEKIKT</sequence>
<dbReference type="Proteomes" id="UP000664701">
    <property type="component" value="Chromosome"/>
</dbReference>
<protein>
    <recommendedName>
        <fullName evidence="3">Transposase</fullName>
    </recommendedName>
</protein>
<evidence type="ECO:0008006" key="3">
    <source>
        <dbReference type="Google" id="ProtNLM"/>
    </source>
</evidence>
<keyword evidence="2" id="KW-1185">Reference proteome</keyword>
<evidence type="ECO:0000313" key="2">
    <source>
        <dbReference type="Proteomes" id="UP000664701"/>
    </source>
</evidence>
<dbReference type="EMBL" id="CP147251">
    <property type="protein sequence ID" value="WYJ75758.1"/>
    <property type="molecule type" value="Genomic_DNA"/>
</dbReference>